<dbReference type="Proteomes" id="UP000518605">
    <property type="component" value="Unassembled WGS sequence"/>
</dbReference>
<dbReference type="SUPFAM" id="SSF55136">
    <property type="entry name" value="Probable bacterial effector-binding domain"/>
    <property type="match status" value="1"/>
</dbReference>
<name>A0A7W5GCS6_9BACL</name>
<dbReference type="AlphaFoldDB" id="A0A7W5GCS6"/>
<organism evidence="2 3">
    <name type="scientific">Paenibacillus endophyticus</name>
    <dbReference type="NCBI Taxonomy" id="1294268"/>
    <lineage>
        <taxon>Bacteria</taxon>
        <taxon>Bacillati</taxon>
        <taxon>Bacillota</taxon>
        <taxon>Bacilli</taxon>
        <taxon>Bacillales</taxon>
        <taxon>Paenibacillaceae</taxon>
        <taxon>Paenibacillus</taxon>
    </lineage>
</organism>
<dbReference type="SMART" id="SM00871">
    <property type="entry name" value="AraC_E_bind"/>
    <property type="match status" value="1"/>
</dbReference>
<feature type="domain" description="AraC effector-binding" evidence="1">
    <location>
        <begin position="4"/>
        <end position="155"/>
    </location>
</feature>
<dbReference type="RefSeq" id="WP_183569624.1">
    <property type="nucleotide sequence ID" value="NZ_CBCSLB010000022.1"/>
</dbReference>
<accession>A0A7W5GCS6</accession>
<evidence type="ECO:0000259" key="1">
    <source>
        <dbReference type="SMART" id="SM00871"/>
    </source>
</evidence>
<sequence length="155" mass="17807">MKTYESEVMEKEEIKLVGFTITESLNHVLESKLVETLRRDLAKRIDEIKNRAGTGIYLNQIYPHDGEWTPDVPFEHVIAVEVSAFDHLPSGMISHTIAAGRYIRIIHQGPESQLGSTYEYINNTFGTRPIDLEYWQDINDLDSEESRIDIYIPAP</sequence>
<dbReference type="InterPro" id="IPR011256">
    <property type="entry name" value="Reg_factor_effector_dom_sf"/>
</dbReference>
<keyword evidence="3" id="KW-1185">Reference proteome</keyword>
<dbReference type="Gene3D" id="3.20.80.10">
    <property type="entry name" value="Regulatory factor, effector binding domain"/>
    <property type="match status" value="1"/>
</dbReference>
<comment type="caution">
    <text evidence="2">The sequence shown here is derived from an EMBL/GenBank/DDBJ whole genome shotgun (WGS) entry which is preliminary data.</text>
</comment>
<dbReference type="InterPro" id="IPR010499">
    <property type="entry name" value="AraC_E-bd"/>
</dbReference>
<protein>
    <submittedName>
        <fullName evidence="2">Putative transcriptional regulator YdeE</fullName>
    </submittedName>
</protein>
<proteinExistence type="predicted"/>
<evidence type="ECO:0000313" key="3">
    <source>
        <dbReference type="Proteomes" id="UP000518605"/>
    </source>
</evidence>
<dbReference type="InterPro" id="IPR029441">
    <property type="entry name" value="Cass2"/>
</dbReference>
<gene>
    <name evidence="2" type="ORF">FHS16_005278</name>
</gene>
<reference evidence="2 3" key="1">
    <citation type="submission" date="2020-08" db="EMBL/GenBank/DDBJ databases">
        <title>Genomic Encyclopedia of Type Strains, Phase III (KMG-III): the genomes of soil and plant-associated and newly described type strains.</title>
        <authorList>
            <person name="Whitman W."/>
        </authorList>
    </citation>
    <scope>NUCLEOTIDE SEQUENCE [LARGE SCALE GENOMIC DNA]</scope>
    <source>
        <strain evidence="2 3">CECT 8234</strain>
    </source>
</reference>
<evidence type="ECO:0000313" key="2">
    <source>
        <dbReference type="EMBL" id="MBB3155170.1"/>
    </source>
</evidence>
<dbReference type="Pfam" id="PF14526">
    <property type="entry name" value="Cass2"/>
    <property type="match status" value="1"/>
</dbReference>
<dbReference type="EMBL" id="JACHXW010000022">
    <property type="protein sequence ID" value="MBB3155170.1"/>
    <property type="molecule type" value="Genomic_DNA"/>
</dbReference>